<dbReference type="AlphaFoldDB" id="A0AAD9NKP1"/>
<proteinExistence type="predicted"/>
<accession>A0AAD9NKP1</accession>
<evidence type="ECO:0000256" key="1">
    <source>
        <dbReference type="SAM" id="MobiDB-lite"/>
    </source>
</evidence>
<feature type="compositionally biased region" description="Basic and acidic residues" evidence="1">
    <location>
        <begin position="212"/>
        <end position="295"/>
    </location>
</feature>
<evidence type="ECO:0000313" key="2">
    <source>
        <dbReference type="EMBL" id="KAK2171821.1"/>
    </source>
</evidence>
<feature type="region of interest" description="Disordered" evidence="1">
    <location>
        <begin position="1"/>
        <end position="67"/>
    </location>
</feature>
<feature type="compositionally biased region" description="Basic and acidic residues" evidence="1">
    <location>
        <begin position="187"/>
        <end position="202"/>
    </location>
</feature>
<reference evidence="2" key="1">
    <citation type="journal article" date="2023" name="Mol. Biol. Evol.">
        <title>Third-Generation Sequencing Reveals the Adaptive Role of the Epigenome in Three Deep-Sea Polychaetes.</title>
        <authorList>
            <person name="Perez M."/>
            <person name="Aroh O."/>
            <person name="Sun Y."/>
            <person name="Lan Y."/>
            <person name="Juniper S.K."/>
            <person name="Young C.R."/>
            <person name="Angers B."/>
            <person name="Qian P.Y."/>
        </authorList>
    </citation>
    <scope>NUCLEOTIDE SEQUENCE</scope>
    <source>
        <strain evidence="2">R07B-5</strain>
    </source>
</reference>
<name>A0AAD9NKP1_RIDPI</name>
<feature type="compositionally biased region" description="Polar residues" evidence="1">
    <location>
        <begin position="165"/>
        <end position="176"/>
    </location>
</feature>
<protein>
    <submittedName>
        <fullName evidence="2">Uncharacterized protein</fullName>
    </submittedName>
</protein>
<sequence length="308" mass="34426">MAFRGGRPPGCLRGQFPGPQMQDGSMSGPYQTNGTGMPFSPPASHLWPPNQSQVPPGHQMPPGHHSMGNPNPYVNQSSFNMPARPPGQQLPFHGQTNARFPVGFAPQPGGMPFTRPPAQGPLTSYPPHDSRNAPPHLAVGQSGPMPDMYNQPPPSNDWPQIQAPPVNQQGNFSSPLPYSHNPYHHQAASERDSQFLPRDDLSSSHNHQFIDPCHDRQPPVSPDFREMRNDDWMGDRFRSRSREARLRDSERDSTIRKSRSADSTRESRLDVARESRSGTRSRDNRSSTSRERRSGDSGYSKVRCKQRK</sequence>
<keyword evidence="3" id="KW-1185">Reference proteome</keyword>
<dbReference type="Proteomes" id="UP001209878">
    <property type="component" value="Unassembled WGS sequence"/>
</dbReference>
<comment type="caution">
    <text evidence="2">The sequence shown here is derived from an EMBL/GenBank/DDBJ whole genome shotgun (WGS) entry which is preliminary data.</text>
</comment>
<dbReference type="EMBL" id="JAODUO010001022">
    <property type="protein sequence ID" value="KAK2171821.1"/>
    <property type="molecule type" value="Genomic_DNA"/>
</dbReference>
<feature type="compositionally biased region" description="Polar residues" evidence="1">
    <location>
        <begin position="22"/>
        <end position="35"/>
    </location>
</feature>
<gene>
    <name evidence="2" type="ORF">NP493_1022g00007</name>
</gene>
<organism evidence="2 3">
    <name type="scientific">Ridgeia piscesae</name>
    <name type="common">Tubeworm</name>
    <dbReference type="NCBI Taxonomy" id="27915"/>
    <lineage>
        <taxon>Eukaryota</taxon>
        <taxon>Metazoa</taxon>
        <taxon>Spiralia</taxon>
        <taxon>Lophotrochozoa</taxon>
        <taxon>Annelida</taxon>
        <taxon>Polychaeta</taxon>
        <taxon>Sedentaria</taxon>
        <taxon>Canalipalpata</taxon>
        <taxon>Sabellida</taxon>
        <taxon>Siboglinidae</taxon>
        <taxon>Ridgeia</taxon>
    </lineage>
</organism>
<feature type="region of interest" description="Disordered" evidence="1">
    <location>
        <begin position="110"/>
        <end position="308"/>
    </location>
</feature>
<evidence type="ECO:0000313" key="3">
    <source>
        <dbReference type="Proteomes" id="UP001209878"/>
    </source>
</evidence>